<comment type="caution">
    <text evidence="1">The sequence shown here is derived from an EMBL/GenBank/DDBJ whole genome shotgun (WGS) entry which is preliminary data.</text>
</comment>
<protein>
    <submittedName>
        <fullName evidence="1">19457_t:CDS:1</fullName>
    </submittedName>
</protein>
<keyword evidence="2" id="KW-1185">Reference proteome</keyword>
<proteinExistence type="predicted"/>
<name>A0ACA9SB91_9GLOM</name>
<reference evidence="1" key="1">
    <citation type="submission" date="2021-06" db="EMBL/GenBank/DDBJ databases">
        <authorList>
            <person name="Kallberg Y."/>
            <person name="Tangrot J."/>
            <person name="Rosling A."/>
        </authorList>
    </citation>
    <scope>NUCLEOTIDE SEQUENCE</scope>
    <source>
        <strain evidence="1">MA461A</strain>
    </source>
</reference>
<accession>A0ACA9SB91</accession>
<dbReference type="EMBL" id="CAJVQC010105184">
    <property type="protein sequence ID" value="CAG8832955.1"/>
    <property type="molecule type" value="Genomic_DNA"/>
</dbReference>
<feature type="non-terminal residue" evidence="1">
    <location>
        <position position="1"/>
    </location>
</feature>
<organism evidence="1 2">
    <name type="scientific">Racocetra persica</name>
    <dbReference type="NCBI Taxonomy" id="160502"/>
    <lineage>
        <taxon>Eukaryota</taxon>
        <taxon>Fungi</taxon>
        <taxon>Fungi incertae sedis</taxon>
        <taxon>Mucoromycota</taxon>
        <taxon>Glomeromycotina</taxon>
        <taxon>Glomeromycetes</taxon>
        <taxon>Diversisporales</taxon>
        <taxon>Gigasporaceae</taxon>
        <taxon>Racocetra</taxon>
    </lineage>
</organism>
<gene>
    <name evidence="1" type="ORF">RPERSI_LOCUS28651</name>
</gene>
<feature type="non-terminal residue" evidence="1">
    <location>
        <position position="192"/>
    </location>
</feature>
<evidence type="ECO:0000313" key="1">
    <source>
        <dbReference type="EMBL" id="CAG8832955.1"/>
    </source>
</evidence>
<evidence type="ECO:0000313" key="2">
    <source>
        <dbReference type="Proteomes" id="UP000789920"/>
    </source>
</evidence>
<sequence>ENNFKAVLETIRDLMQSELVVPDWLHNIFLGYGLPGSAHYTMMKNLPKEIDFRDTFLDYDHLVDSFPGKKIVPMKDFEAPFSSPYVLQFPESSKSNEDTTIVRTYSIPNMGPYPFNLPKKNTIRFTPVQVEAIKSGTNPGLTLIVGPPGTGKTDVAVQIIANLYHNFPDQHTLLVTHSNQALNQLFEKIMAL</sequence>
<dbReference type="Proteomes" id="UP000789920">
    <property type="component" value="Unassembled WGS sequence"/>
</dbReference>